<evidence type="ECO:0000313" key="9">
    <source>
        <dbReference type="Proteomes" id="UP000038010"/>
    </source>
</evidence>
<dbReference type="Proteomes" id="UP000038010">
    <property type="component" value="Unassembled WGS sequence"/>
</dbReference>
<keyword evidence="9" id="KW-1185">Reference proteome</keyword>
<gene>
    <name evidence="8" type="ORF">AB675_7227</name>
</gene>
<dbReference type="GeneID" id="28739459"/>
<evidence type="ECO:0000313" key="8">
    <source>
        <dbReference type="EMBL" id="KPI35065.1"/>
    </source>
</evidence>
<keyword evidence="2" id="KW-0862">Zinc</keyword>
<feature type="region of interest" description="Disordered" evidence="6">
    <location>
        <begin position="1"/>
        <end position="52"/>
    </location>
</feature>
<dbReference type="PANTHER" id="PTHR47660:SF2">
    <property type="entry name" value="TRANSCRIPTION FACTOR WITH C2H2 AND ZN(2)-CYS(6) DNA BINDING DOMAIN (EUROFUNG)"/>
    <property type="match status" value="1"/>
</dbReference>
<feature type="domain" description="Xylanolytic transcriptional activator regulatory" evidence="7">
    <location>
        <begin position="334"/>
        <end position="464"/>
    </location>
</feature>
<dbReference type="InterPro" id="IPR007219">
    <property type="entry name" value="XnlR_reg_dom"/>
</dbReference>
<accession>A0A0N1NXK1</accession>
<feature type="compositionally biased region" description="Polar residues" evidence="6">
    <location>
        <begin position="33"/>
        <end position="42"/>
    </location>
</feature>
<comment type="caution">
    <text evidence="8">The sequence shown here is derived from an EMBL/GenBank/DDBJ whole genome shotgun (WGS) entry which is preliminary data.</text>
</comment>
<keyword evidence="1" id="KW-0479">Metal-binding</keyword>
<keyword evidence="3" id="KW-0805">Transcription regulation</keyword>
<dbReference type="RefSeq" id="XP_017995028.1">
    <property type="nucleotide sequence ID" value="XM_018147579.1"/>
</dbReference>
<evidence type="ECO:0000256" key="3">
    <source>
        <dbReference type="ARBA" id="ARBA00023015"/>
    </source>
</evidence>
<dbReference type="GO" id="GO:0008270">
    <property type="term" value="F:zinc ion binding"/>
    <property type="evidence" value="ECO:0007669"/>
    <property type="project" value="InterPro"/>
</dbReference>
<evidence type="ECO:0000256" key="6">
    <source>
        <dbReference type="SAM" id="MobiDB-lite"/>
    </source>
</evidence>
<dbReference type="EMBL" id="LFJN01000045">
    <property type="protein sequence ID" value="KPI35065.1"/>
    <property type="molecule type" value="Genomic_DNA"/>
</dbReference>
<dbReference type="GO" id="GO:0006351">
    <property type="term" value="P:DNA-templated transcription"/>
    <property type="evidence" value="ECO:0007669"/>
    <property type="project" value="InterPro"/>
</dbReference>
<reference evidence="8 9" key="1">
    <citation type="submission" date="2015-06" db="EMBL/GenBank/DDBJ databases">
        <title>Draft genome of the ant-associated black yeast Phialophora attae CBS 131958.</title>
        <authorList>
            <person name="Moreno L.F."/>
            <person name="Stielow B.J."/>
            <person name="de Hoog S."/>
            <person name="Vicente V.A."/>
            <person name="Weiss V.A."/>
            <person name="de Vries M."/>
            <person name="Cruz L.M."/>
            <person name="Souza E.M."/>
        </authorList>
    </citation>
    <scope>NUCLEOTIDE SEQUENCE [LARGE SCALE GENOMIC DNA]</scope>
    <source>
        <strain evidence="8 9">CBS 131958</strain>
    </source>
</reference>
<dbReference type="GO" id="GO:0003677">
    <property type="term" value="F:DNA binding"/>
    <property type="evidence" value="ECO:0007669"/>
    <property type="project" value="InterPro"/>
</dbReference>
<dbReference type="STRING" id="1664694.A0A0N1NXK1"/>
<proteinExistence type="predicted"/>
<keyword evidence="4" id="KW-0804">Transcription</keyword>
<evidence type="ECO:0000256" key="1">
    <source>
        <dbReference type="ARBA" id="ARBA00022723"/>
    </source>
</evidence>
<organism evidence="8 9">
    <name type="scientific">Cyphellophora attinorum</name>
    <dbReference type="NCBI Taxonomy" id="1664694"/>
    <lineage>
        <taxon>Eukaryota</taxon>
        <taxon>Fungi</taxon>
        <taxon>Dikarya</taxon>
        <taxon>Ascomycota</taxon>
        <taxon>Pezizomycotina</taxon>
        <taxon>Eurotiomycetes</taxon>
        <taxon>Chaetothyriomycetidae</taxon>
        <taxon>Chaetothyriales</taxon>
        <taxon>Cyphellophoraceae</taxon>
        <taxon>Cyphellophora</taxon>
    </lineage>
</organism>
<sequence>MVILQSARRPAGTEGLECKLSQPAPSVAREQNRTGSSAQQRHAATFNDADTAVVDISQPETEDIADRLSPTQQDPTSMSALSFRLPQPIAQQALPELSMDQLELFDDTGMGTFLFDIMNPISGEATSNFIHSGPIPDVLDFAFDDFLTFPSAPVQMTQTTFPTQLSTLRPMSSSGAVTPTARAVGLGQQAFKDSAWSWTPKQGDHRHAEQLNLAVRDETLIEAGISPSASLATPRFSQASRDRLLSMISRSCEASIQRHVISSFPSAASLSSILDTFSDATPYEIARWVQMPTLQVDEEREEFIGALLATAATSSDQHSFVDSALRFKKPLGLVIQSSALLIHIGLWSGNRRKMEIAESFTYPLITMLRRSGHFRRDVRNEVLPDLSTLSQEVWLQWLHAESFRRLAYHMFLQDTAVSMAFVTPPLMSCTELHLPLPCSDGLWQSASLQGFERELAAGAHPADQSRLTLRDCLNNLELLSHHAASVDRQMSLDIVVSCFWSRVWQFRQMTSTPDSSDDLRPGHAASALHQELTQTYRHLQMQPVDFDDAASCWKIKLELCMIHLHVSLEDIQLFAGKEGEIEARRMVPILRRWFTSSASRQALRHAGQVLRAASQHRKGPLPGLSAVAVYHASLAMWAFGIWSAREVAGDGRGAVYGQQEQCLMIDADDSEPQWESFLLLRKGRPCIQNYTRLFAQHDNGVTAVPVPVPPVPLEEPLEVMKSIISLLAAKCGETHTTPPMAESLAKLMLSLGKAATVTRRSYI</sequence>
<evidence type="ECO:0000259" key="7">
    <source>
        <dbReference type="Pfam" id="PF04082"/>
    </source>
</evidence>
<evidence type="ECO:0000256" key="5">
    <source>
        <dbReference type="ARBA" id="ARBA00023242"/>
    </source>
</evidence>
<protein>
    <recommendedName>
        <fullName evidence="7">Xylanolytic transcriptional activator regulatory domain-containing protein</fullName>
    </recommendedName>
</protein>
<dbReference type="OrthoDB" id="40579at2759"/>
<dbReference type="AlphaFoldDB" id="A0A0N1NXK1"/>
<dbReference type="PANTHER" id="PTHR47660">
    <property type="entry name" value="TRANSCRIPTION FACTOR WITH C2H2 AND ZN(2)-CYS(6) DNA BINDING DOMAIN (EUROFUNG)-RELATED-RELATED"/>
    <property type="match status" value="1"/>
</dbReference>
<evidence type="ECO:0000256" key="2">
    <source>
        <dbReference type="ARBA" id="ARBA00022833"/>
    </source>
</evidence>
<keyword evidence="5" id="KW-0539">Nucleus</keyword>
<evidence type="ECO:0000256" key="4">
    <source>
        <dbReference type="ARBA" id="ARBA00023163"/>
    </source>
</evidence>
<dbReference type="VEuPathDB" id="FungiDB:AB675_7227"/>
<dbReference type="Pfam" id="PF04082">
    <property type="entry name" value="Fungal_trans"/>
    <property type="match status" value="1"/>
</dbReference>
<name>A0A0N1NXK1_9EURO</name>